<evidence type="ECO:0000313" key="4">
    <source>
        <dbReference type="EMBL" id="QPK78408.1"/>
    </source>
</evidence>
<gene>
    <name evidence="4" type="ORF">G7Y31_07460</name>
</gene>
<feature type="chain" id="PRO_5032469521" description="Or membrane protein" evidence="3">
    <location>
        <begin position="27"/>
        <end position="171"/>
    </location>
</feature>
<feature type="compositionally biased region" description="Low complexity" evidence="1">
    <location>
        <begin position="49"/>
        <end position="64"/>
    </location>
</feature>
<keyword evidence="2" id="KW-1133">Transmembrane helix</keyword>
<name>A0A7T0KEU9_9CORY</name>
<feature type="compositionally biased region" description="Basic and acidic residues" evidence="1">
    <location>
        <begin position="67"/>
        <end position="77"/>
    </location>
</feature>
<dbReference type="KEGG" id="cliz:G7Y31_07460"/>
<accession>A0A7T0KEU9</accession>
<feature type="transmembrane region" description="Helical" evidence="2">
    <location>
        <begin position="140"/>
        <end position="165"/>
    </location>
</feature>
<sequence length="171" mass="17580">MRIRNAAIAGATALTVAFGGTTVAVAQETPGGSNTAQQSSDQNDKSSSKESQSSTNNEQSSANNDKGSAKQENKGSSDKGTAPTGSAKTDADKKSETSSKIDAWLQKDQPAQGVGIFGSSKGAAAAEEDFKEQPNWAKAFYGLGIASLIATVLGLVVGPIHNFFVHGPSFR</sequence>
<feature type="signal peptide" evidence="3">
    <location>
        <begin position="1"/>
        <end position="26"/>
    </location>
</feature>
<dbReference type="EMBL" id="CP064954">
    <property type="protein sequence ID" value="QPK78408.1"/>
    <property type="molecule type" value="Genomic_DNA"/>
</dbReference>
<proteinExistence type="predicted"/>
<dbReference type="AlphaFoldDB" id="A0A7T0KEU9"/>
<organism evidence="4 5">
    <name type="scientific">Corynebacterium lizhenjunii</name>
    <dbReference type="NCBI Taxonomy" id="2709394"/>
    <lineage>
        <taxon>Bacteria</taxon>
        <taxon>Bacillati</taxon>
        <taxon>Actinomycetota</taxon>
        <taxon>Actinomycetes</taxon>
        <taxon>Mycobacteriales</taxon>
        <taxon>Corynebacteriaceae</taxon>
        <taxon>Corynebacterium</taxon>
    </lineage>
</organism>
<evidence type="ECO:0000256" key="2">
    <source>
        <dbReference type="SAM" id="Phobius"/>
    </source>
</evidence>
<keyword evidence="5" id="KW-1185">Reference proteome</keyword>
<keyword evidence="3" id="KW-0732">Signal</keyword>
<reference evidence="4 5" key="1">
    <citation type="submission" date="2020-11" db="EMBL/GenBank/DDBJ databases">
        <title>Corynebacterium sp. ZJ-599.</title>
        <authorList>
            <person name="Zhou J."/>
        </authorList>
    </citation>
    <scope>NUCLEOTIDE SEQUENCE [LARGE SCALE GENOMIC DNA]</scope>
    <source>
        <strain evidence="4 5">ZJ-599</strain>
    </source>
</reference>
<dbReference type="Proteomes" id="UP000594681">
    <property type="component" value="Chromosome"/>
</dbReference>
<protein>
    <recommendedName>
        <fullName evidence="6">Or membrane protein</fullName>
    </recommendedName>
</protein>
<keyword evidence="2" id="KW-0472">Membrane</keyword>
<evidence type="ECO:0008006" key="6">
    <source>
        <dbReference type="Google" id="ProtNLM"/>
    </source>
</evidence>
<feature type="compositionally biased region" description="Basic and acidic residues" evidence="1">
    <location>
        <begin position="89"/>
        <end position="99"/>
    </location>
</feature>
<keyword evidence="2" id="KW-0812">Transmembrane</keyword>
<feature type="region of interest" description="Disordered" evidence="1">
    <location>
        <begin position="26"/>
        <end position="106"/>
    </location>
</feature>
<evidence type="ECO:0000313" key="5">
    <source>
        <dbReference type="Proteomes" id="UP000594681"/>
    </source>
</evidence>
<dbReference type="RefSeq" id="WP_165006757.1">
    <property type="nucleotide sequence ID" value="NZ_CP064954.1"/>
</dbReference>
<evidence type="ECO:0000256" key="1">
    <source>
        <dbReference type="SAM" id="MobiDB-lite"/>
    </source>
</evidence>
<evidence type="ECO:0000256" key="3">
    <source>
        <dbReference type="SAM" id="SignalP"/>
    </source>
</evidence>